<evidence type="ECO:0000256" key="3">
    <source>
        <dbReference type="ARBA" id="ARBA00023125"/>
    </source>
</evidence>
<dbReference type="Pfam" id="PF03466">
    <property type="entry name" value="LysR_substrate"/>
    <property type="match status" value="1"/>
</dbReference>
<dbReference type="GO" id="GO:0003700">
    <property type="term" value="F:DNA-binding transcription factor activity"/>
    <property type="evidence" value="ECO:0007669"/>
    <property type="project" value="InterPro"/>
</dbReference>
<accession>A0A4D4J058</accession>
<dbReference type="GO" id="GO:0003677">
    <property type="term" value="F:DNA binding"/>
    <property type="evidence" value="ECO:0007669"/>
    <property type="project" value="UniProtKB-KW"/>
</dbReference>
<gene>
    <name evidence="6" type="ORF">GTS_16180</name>
</gene>
<dbReference type="InterPro" id="IPR036388">
    <property type="entry name" value="WH-like_DNA-bd_sf"/>
</dbReference>
<name>A0A4D4J058_9PSEU</name>
<evidence type="ECO:0000256" key="2">
    <source>
        <dbReference type="ARBA" id="ARBA00023015"/>
    </source>
</evidence>
<comment type="similarity">
    <text evidence="1">Belongs to the LysR transcriptional regulatory family.</text>
</comment>
<reference evidence="7" key="1">
    <citation type="submission" date="2019-04" db="EMBL/GenBank/DDBJ databases">
        <title>Draft genome sequence of Pseudonocardiaceae bacterium SL3-2-4.</title>
        <authorList>
            <person name="Ningsih F."/>
            <person name="Yokota A."/>
            <person name="Sakai Y."/>
            <person name="Nanatani K."/>
            <person name="Yabe S."/>
            <person name="Oetari A."/>
            <person name="Sjamsuridzal W."/>
        </authorList>
    </citation>
    <scope>NUCLEOTIDE SEQUENCE [LARGE SCALE GENOMIC DNA]</scope>
    <source>
        <strain evidence="7">SL3-2-4</strain>
    </source>
</reference>
<evidence type="ECO:0000259" key="5">
    <source>
        <dbReference type="PROSITE" id="PS50931"/>
    </source>
</evidence>
<dbReference type="Proteomes" id="UP000298860">
    <property type="component" value="Unassembled WGS sequence"/>
</dbReference>
<dbReference type="OrthoDB" id="9803735at2"/>
<dbReference type="InterPro" id="IPR000847">
    <property type="entry name" value="LysR_HTH_N"/>
</dbReference>
<dbReference type="SUPFAM" id="SSF46785">
    <property type="entry name" value="Winged helix' DNA-binding domain"/>
    <property type="match status" value="1"/>
</dbReference>
<keyword evidence="7" id="KW-1185">Reference proteome</keyword>
<dbReference type="Gene3D" id="1.10.10.10">
    <property type="entry name" value="Winged helix-like DNA-binding domain superfamily/Winged helix DNA-binding domain"/>
    <property type="match status" value="1"/>
</dbReference>
<dbReference type="AlphaFoldDB" id="A0A4D4J058"/>
<evidence type="ECO:0000256" key="1">
    <source>
        <dbReference type="ARBA" id="ARBA00009437"/>
    </source>
</evidence>
<dbReference type="PROSITE" id="PS50931">
    <property type="entry name" value="HTH_LYSR"/>
    <property type="match status" value="1"/>
</dbReference>
<evidence type="ECO:0000256" key="4">
    <source>
        <dbReference type="ARBA" id="ARBA00023163"/>
    </source>
</evidence>
<keyword evidence="3" id="KW-0238">DNA-binding</keyword>
<proteinExistence type="inferred from homology"/>
<feature type="domain" description="HTH lysR-type" evidence="5">
    <location>
        <begin position="13"/>
        <end position="65"/>
    </location>
</feature>
<comment type="caution">
    <text evidence="6">The sequence shown here is derived from an EMBL/GenBank/DDBJ whole genome shotgun (WGS) entry which is preliminary data.</text>
</comment>
<sequence>MAETLARAIAPRLAALRALAREQHVTRAADALGVPQPTVSRWLAELGRELGAPVVVRVGRGVRLTRAGELLADAAEEAMAAVEAGCRRAAEEADPERGRVVFAFLHTMGGVHVPELLRAFRKRHPGVRFTLMQAAHEEMLGRVRAGAADLALTSPLPAEPDLRAAPLYRQPLVLAVPRHHELAGRDGVAVAELAGEPLVGMKPGYGLRQITDELCAAAGFRPALGFEGDEVDTVRGLVAAGLGVALLPAAEPAPPDAVAEVPLRPAATRTVGLVWAGGRPLPPAARLFRDFAISLRPAGGAAHA</sequence>
<dbReference type="SUPFAM" id="SSF53850">
    <property type="entry name" value="Periplasmic binding protein-like II"/>
    <property type="match status" value="1"/>
</dbReference>
<dbReference type="PANTHER" id="PTHR30346:SF28">
    <property type="entry name" value="HTH-TYPE TRANSCRIPTIONAL REGULATOR CYNR"/>
    <property type="match status" value="1"/>
</dbReference>
<dbReference type="InterPro" id="IPR036390">
    <property type="entry name" value="WH_DNA-bd_sf"/>
</dbReference>
<dbReference type="PANTHER" id="PTHR30346">
    <property type="entry name" value="TRANSCRIPTIONAL DUAL REGULATOR HCAR-RELATED"/>
    <property type="match status" value="1"/>
</dbReference>
<keyword evidence="2" id="KW-0805">Transcription regulation</keyword>
<protein>
    <submittedName>
        <fullName evidence="6">LysR family transcriptional regulator</fullName>
    </submittedName>
</protein>
<evidence type="ECO:0000313" key="6">
    <source>
        <dbReference type="EMBL" id="GDY29985.1"/>
    </source>
</evidence>
<evidence type="ECO:0000313" key="7">
    <source>
        <dbReference type="Proteomes" id="UP000298860"/>
    </source>
</evidence>
<dbReference type="EMBL" id="BJFL01000005">
    <property type="protein sequence ID" value="GDY29985.1"/>
    <property type="molecule type" value="Genomic_DNA"/>
</dbReference>
<dbReference type="Gene3D" id="3.40.190.290">
    <property type="match status" value="1"/>
</dbReference>
<dbReference type="CDD" id="cd08434">
    <property type="entry name" value="PBP2_GltC_like"/>
    <property type="match status" value="1"/>
</dbReference>
<keyword evidence="4" id="KW-0804">Transcription</keyword>
<organism evidence="6 7">
    <name type="scientific">Gandjariella thermophila</name>
    <dbReference type="NCBI Taxonomy" id="1931992"/>
    <lineage>
        <taxon>Bacteria</taxon>
        <taxon>Bacillati</taxon>
        <taxon>Actinomycetota</taxon>
        <taxon>Actinomycetes</taxon>
        <taxon>Pseudonocardiales</taxon>
        <taxon>Pseudonocardiaceae</taxon>
        <taxon>Gandjariella</taxon>
    </lineage>
</organism>
<dbReference type="InterPro" id="IPR005119">
    <property type="entry name" value="LysR_subst-bd"/>
</dbReference>
<dbReference type="GO" id="GO:0032993">
    <property type="term" value="C:protein-DNA complex"/>
    <property type="evidence" value="ECO:0007669"/>
    <property type="project" value="TreeGrafter"/>
</dbReference>
<dbReference type="Pfam" id="PF00126">
    <property type="entry name" value="HTH_1"/>
    <property type="match status" value="1"/>
</dbReference>